<protein>
    <submittedName>
        <fullName evidence="1">Uncharacterized protein</fullName>
    </submittedName>
</protein>
<dbReference type="EMBL" id="JARBHB010000009">
    <property type="protein sequence ID" value="KAJ8875231.1"/>
    <property type="molecule type" value="Genomic_DNA"/>
</dbReference>
<dbReference type="Proteomes" id="UP001159363">
    <property type="component" value="Chromosome 8"/>
</dbReference>
<keyword evidence="2" id="KW-1185">Reference proteome</keyword>
<comment type="caution">
    <text evidence="1">The sequence shown here is derived from an EMBL/GenBank/DDBJ whole genome shotgun (WGS) entry which is preliminary data.</text>
</comment>
<evidence type="ECO:0000313" key="2">
    <source>
        <dbReference type="Proteomes" id="UP001159363"/>
    </source>
</evidence>
<reference evidence="1 2" key="1">
    <citation type="submission" date="2023-02" db="EMBL/GenBank/DDBJ databases">
        <title>LHISI_Scaffold_Assembly.</title>
        <authorList>
            <person name="Stuart O.P."/>
            <person name="Cleave R."/>
            <person name="Magrath M.J.L."/>
            <person name="Mikheyev A.S."/>
        </authorList>
    </citation>
    <scope>NUCLEOTIDE SEQUENCE [LARGE SCALE GENOMIC DNA]</scope>
    <source>
        <strain evidence="1">Daus_M_001</strain>
        <tissue evidence="1">Leg muscle</tissue>
    </source>
</reference>
<name>A0ABQ9GT71_9NEOP</name>
<accession>A0ABQ9GT71</accession>
<proteinExistence type="predicted"/>
<gene>
    <name evidence="1" type="ORF">PR048_023126</name>
</gene>
<organism evidence="1 2">
    <name type="scientific">Dryococelus australis</name>
    <dbReference type="NCBI Taxonomy" id="614101"/>
    <lineage>
        <taxon>Eukaryota</taxon>
        <taxon>Metazoa</taxon>
        <taxon>Ecdysozoa</taxon>
        <taxon>Arthropoda</taxon>
        <taxon>Hexapoda</taxon>
        <taxon>Insecta</taxon>
        <taxon>Pterygota</taxon>
        <taxon>Neoptera</taxon>
        <taxon>Polyneoptera</taxon>
        <taxon>Phasmatodea</taxon>
        <taxon>Verophasmatodea</taxon>
        <taxon>Anareolatae</taxon>
        <taxon>Phasmatidae</taxon>
        <taxon>Eurycanthinae</taxon>
        <taxon>Dryococelus</taxon>
    </lineage>
</organism>
<sequence>MISTTLEENVTDATKFGWENVGGELLPISTDIEPVPDTLLNIIRCACKTSICDPCSRNCKSKSYGLPFSEVCKNCMGKNCTNIKEPHEEAEQDL</sequence>
<evidence type="ECO:0000313" key="1">
    <source>
        <dbReference type="EMBL" id="KAJ8875231.1"/>
    </source>
</evidence>